<dbReference type="Proteomes" id="UP000230159">
    <property type="component" value="Unassembled WGS sequence"/>
</dbReference>
<feature type="domain" description="Yeast cell wall synthesis Kre9/Knh1-like N-terminal" evidence="5">
    <location>
        <begin position="42"/>
        <end position="114"/>
    </location>
</feature>
<dbReference type="PRINTS" id="PR00834">
    <property type="entry name" value="PROTEASES2C"/>
</dbReference>
<evidence type="ECO:0000256" key="3">
    <source>
        <dbReference type="ARBA" id="ARBA00022801"/>
    </source>
</evidence>
<accession>A0A2H0D0D7</accession>
<dbReference type="Pfam" id="PF10342">
    <property type="entry name" value="Kre9_KNH"/>
    <property type="match status" value="1"/>
</dbReference>
<keyword evidence="1" id="KW-0645">Protease</keyword>
<dbReference type="Pfam" id="PF13365">
    <property type="entry name" value="Trypsin_2"/>
    <property type="match status" value="1"/>
</dbReference>
<dbReference type="PANTHER" id="PTHR43343:SF3">
    <property type="entry name" value="PROTEASE DO-LIKE 8, CHLOROPLASTIC"/>
    <property type="match status" value="1"/>
</dbReference>
<evidence type="ECO:0000256" key="4">
    <source>
        <dbReference type="SAM" id="SignalP"/>
    </source>
</evidence>
<dbReference type="SUPFAM" id="SSF50494">
    <property type="entry name" value="Trypsin-like serine proteases"/>
    <property type="match status" value="1"/>
</dbReference>
<dbReference type="InterPro" id="IPR018247">
    <property type="entry name" value="EF_Hand_1_Ca_BS"/>
</dbReference>
<dbReference type="AlphaFoldDB" id="A0A2H0D0D7"/>
<name>A0A2H0D0D7_9BACT</name>
<gene>
    <name evidence="6" type="ORF">COW86_03715</name>
</gene>
<dbReference type="InterPro" id="IPR001940">
    <property type="entry name" value="Peptidase_S1C"/>
</dbReference>
<keyword evidence="3" id="KW-0378">Hydrolase</keyword>
<feature type="chain" id="PRO_5013937073" description="Yeast cell wall synthesis Kre9/Knh1-like N-terminal domain-containing protein" evidence="4">
    <location>
        <begin position="31"/>
        <end position="881"/>
    </location>
</feature>
<feature type="signal peptide" evidence="4">
    <location>
        <begin position="1"/>
        <end position="30"/>
    </location>
</feature>
<comment type="caution">
    <text evidence="6">The sequence shown here is derived from an EMBL/GenBank/DDBJ whole genome shotgun (WGS) entry which is preliminary data.</text>
</comment>
<evidence type="ECO:0000313" key="7">
    <source>
        <dbReference type="Proteomes" id="UP000230159"/>
    </source>
</evidence>
<organism evidence="6 7">
    <name type="scientific">Candidatus Kuenenbacteria bacterium CG22_combo_CG10-13_8_21_14_all_39_9</name>
    <dbReference type="NCBI Taxonomy" id="1974621"/>
    <lineage>
        <taxon>Bacteria</taxon>
        <taxon>Candidatus Kueneniibacteriota</taxon>
    </lineage>
</organism>
<dbReference type="EMBL" id="PCTN01000161">
    <property type="protein sequence ID" value="PIP75451.1"/>
    <property type="molecule type" value="Genomic_DNA"/>
</dbReference>
<evidence type="ECO:0000256" key="1">
    <source>
        <dbReference type="ARBA" id="ARBA00022670"/>
    </source>
</evidence>
<dbReference type="PANTHER" id="PTHR43343">
    <property type="entry name" value="PEPTIDASE S12"/>
    <property type="match status" value="1"/>
</dbReference>
<dbReference type="InterPro" id="IPR018466">
    <property type="entry name" value="Kre9/Knh1-like_N"/>
</dbReference>
<keyword evidence="2 4" id="KW-0732">Signal</keyword>
<reference evidence="6 7" key="1">
    <citation type="submission" date="2017-09" db="EMBL/GenBank/DDBJ databases">
        <title>Depth-based differentiation of microbial function through sediment-hosted aquifers and enrichment of novel symbionts in the deep terrestrial subsurface.</title>
        <authorList>
            <person name="Probst A.J."/>
            <person name="Ladd B."/>
            <person name="Jarett J.K."/>
            <person name="Geller-Mcgrath D.E."/>
            <person name="Sieber C.M."/>
            <person name="Emerson J.B."/>
            <person name="Anantharaman K."/>
            <person name="Thomas B.C."/>
            <person name="Malmstrom R."/>
            <person name="Stieglmeier M."/>
            <person name="Klingl A."/>
            <person name="Woyke T."/>
            <person name="Ryan C.M."/>
            <person name="Banfield J.F."/>
        </authorList>
    </citation>
    <scope>NUCLEOTIDE SEQUENCE [LARGE SCALE GENOMIC DNA]</scope>
    <source>
        <strain evidence="6">CG22_combo_CG10-13_8_21_14_all_39_9</strain>
    </source>
</reference>
<dbReference type="InterPro" id="IPR051201">
    <property type="entry name" value="Chloro_Bact_Ser_Proteases"/>
</dbReference>
<sequence length="881" mass="98276">MLMASKYFKYLCLSLLLLSPFIININFSVAASNGDPVIDLISPNGGEVYTVGDEVNIKWNQTNIDTVTIGYKACDSCLDWIEFGMQVDINNTTGSYKWTIPENLSAGNYKIDITGYHTGIGSMIDISQADFIIKVADSPNEPEPTTNITDPSELPKENAYKAIVKIKTLFLDRYYNLSPNSEGSGVVINSDGLILSNYHVITVEEELDDSIRDAVYQICIPKNISEEPDCAYTAKVIARDKNLDMAILKIESIAGLSTLQNFSYLDLDQSDITQTGDEVIALGYPAIGGETITITKGIVSGKADKYGQKWIKTDAVTSFGSSGGAAINSTGKVIGITSQAHSDLLGTLGYIINISSVTNWVNQNKNNTAQTNTLLNRLVEFTKGQRNLKTTNIFTKNYPPFSITKVTDWNFNYAGEGGLFIDKKSDDEGGLIKLEFIKYPHLTSLDNIIPELKRQYAEVSLLSMISFVDDKKININGVQGKQVVISGAGEMFYAYIFPVKNYLVIINYDYGKNDKDKETVDRIINTFKSNASSTVFNEERQFSNSNNPKFSFQAGKNWAIMTNNSKTVSAYVFHKNIKGAFVKFEASRITEDTKNLNNDEFLAYVKQQLAEANQIVSRLDLKGEIVKSDAHYKINNEVDNVIMVESVAKSISSGKTIDQALTYTIKLAREYLIVTLDLYSENQTEFNTVKSELNSMLQSLSLSAKPLATITPMIDNKFASRLKGKLLLQVEDRGRIWYVNPNNAKRHEVTFANALNLFQRLALGISNTDLYKIPTHPESVSRDVDTDGDGFLDRSEVEAGYNPEIASNPKHRGNDKIKYNTSLANRLKGKLLLQVENKGRIWYVDFEGKRWEVTWKNLMDLFRKLALGITNNDLSQIDIGN</sequence>
<dbReference type="GO" id="GO:0006508">
    <property type="term" value="P:proteolysis"/>
    <property type="evidence" value="ECO:0007669"/>
    <property type="project" value="UniProtKB-KW"/>
</dbReference>
<evidence type="ECO:0000256" key="2">
    <source>
        <dbReference type="ARBA" id="ARBA00022729"/>
    </source>
</evidence>
<dbReference type="Gene3D" id="2.40.10.120">
    <property type="match status" value="1"/>
</dbReference>
<dbReference type="PROSITE" id="PS00018">
    <property type="entry name" value="EF_HAND_1"/>
    <property type="match status" value="1"/>
</dbReference>
<dbReference type="GO" id="GO:0004252">
    <property type="term" value="F:serine-type endopeptidase activity"/>
    <property type="evidence" value="ECO:0007669"/>
    <property type="project" value="InterPro"/>
</dbReference>
<protein>
    <recommendedName>
        <fullName evidence="5">Yeast cell wall synthesis Kre9/Knh1-like N-terminal domain-containing protein</fullName>
    </recommendedName>
</protein>
<evidence type="ECO:0000313" key="6">
    <source>
        <dbReference type="EMBL" id="PIP75451.1"/>
    </source>
</evidence>
<evidence type="ECO:0000259" key="5">
    <source>
        <dbReference type="Pfam" id="PF10342"/>
    </source>
</evidence>
<dbReference type="InterPro" id="IPR009003">
    <property type="entry name" value="Peptidase_S1_PA"/>
</dbReference>
<proteinExistence type="predicted"/>